<organism evidence="1 2">
    <name type="scientific">Candidatus Buchananbacteria bacterium RBG_13_39_9</name>
    <dbReference type="NCBI Taxonomy" id="1797531"/>
    <lineage>
        <taxon>Bacteria</taxon>
        <taxon>Candidatus Buchananiibacteriota</taxon>
    </lineage>
</organism>
<evidence type="ECO:0000313" key="1">
    <source>
        <dbReference type="EMBL" id="OGY41353.1"/>
    </source>
</evidence>
<dbReference type="AlphaFoldDB" id="A0A1G1XMN5"/>
<reference evidence="1 2" key="1">
    <citation type="journal article" date="2016" name="Nat. Commun.">
        <title>Thousands of microbial genomes shed light on interconnected biogeochemical processes in an aquifer system.</title>
        <authorList>
            <person name="Anantharaman K."/>
            <person name="Brown C.T."/>
            <person name="Hug L.A."/>
            <person name="Sharon I."/>
            <person name="Castelle C.J."/>
            <person name="Probst A.J."/>
            <person name="Thomas B.C."/>
            <person name="Singh A."/>
            <person name="Wilkins M.J."/>
            <person name="Karaoz U."/>
            <person name="Brodie E.L."/>
            <person name="Williams K.H."/>
            <person name="Hubbard S.S."/>
            <person name="Banfield J.F."/>
        </authorList>
    </citation>
    <scope>NUCLEOTIDE SEQUENCE [LARGE SCALE GENOMIC DNA]</scope>
</reference>
<name>A0A1G1XMN5_9BACT</name>
<comment type="caution">
    <text evidence="1">The sequence shown here is derived from an EMBL/GenBank/DDBJ whole genome shotgun (WGS) entry which is preliminary data.</text>
</comment>
<protein>
    <submittedName>
        <fullName evidence="1">Uncharacterized protein</fullName>
    </submittedName>
</protein>
<accession>A0A1G1XMN5</accession>
<gene>
    <name evidence="1" type="ORF">A2Y67_01290</name>
</gene>
<evidence type="ECO:0000313" key="2">
    <source>
        <dbReference type="Proteomes" id="UP000176260"/>
    </source>
</evidence>
<sequence length="159" mass="18472">MQLPYVEDGNLHIENACFPLKNFSYDAMLELIPPEKKVKVSIDHRINRVEFAFPNSSGRIEAIFLFDSMQVVKGTYVFGSLLFTEMHFQLYQQVHLDALMEDYGQVQLIECDDIQLAAFNSYYLAEIDKGLVKCLWFINPVVIKISDDPFYTALREIFE</sequence>
<proteinExistence type="predicted"/>
<dbReference type="EMBL" id="MHIA01000030">
    <property type="protein sequence ID" value="OGY41353.1"/>
    <property type="molecule type" value="Genomic_DNA"/>
</dbReference>
<dbReference type="Proteomes" id="UP000176260">
    <property type="component" value="Unassembled WGS sequence"/>
</dbReference>